<name>A0A835YR76_9STRA</name>
<keyword evidence="3" id="KW-1185">Reference proteome</keyword>
<sequence>MARMLGFTDEEMLAVGLGGGGGGRGVVRGLFKAIVGSTTTLEEHSVSSADIQGGSLGDAWLNFLMAESGGGQMPATPSAPPPGVRPSSFSSEGGVRPPSFSSQGGS</sequence>
<feature type="region of interest" description="Disordered" evidence="1">
    <location>
        <begin position="68"/>
        <end position="106"/>
    </location>
</feature>
<dbReference type="Proteomes" id="UP000664859">
    <property type="component" value="Unassembled WGS sequence"/>
</dbReference>
<protein>
    <submittedName>
        <fullName evidence="2">Uncharacterized protein</fullName>
    </submittedName>
</protein>
<organism evidence="2 3">
    <name type="scientific">Tribonema minus</name>
    <dbReference type="NCBI Taxonomy" id="303371"/>
    <lineage>
        <taxon>Eukaryota</taxon>
        <taxon>Sar</taxon>
        <taxon>Stramenopiles</taxon>
        <taxon>Ochrophyta</taxon>
        <taxon>PX clade</taxon>
        <taxon>Xanthophyceae</taxon>
        <taxon>Tribonematales</taxon>
        <taxon>Tribonemataceae</taxon>
        <taxon>Tribonema</taxon>
    </lineage>
</organism>
<evidence type="ECO:0000256" key="1">
    <source>
        <dbReference type="SAM" id="MobiDB-lite"/>
    </source>
</evidence>
<reference evidence="2" key="1">
    <citation type="submission" date="2021-02" db="EMBL/GenBank/DDBJ databases">
        <title>First Annotated Genome of the Yellow-green Alga Tribonema minus.</title>
        <authorList>
            <person name="Mahan K.M."/>
        </authorList>
    </citation>
    <scope>NUCLEOTIDE SEQUENCE</scope>
    <source>
        <strain evidence="2">UTEX B ZZ1240</strain>
    </source>
</reference>
<gene>
    <name evidence="2" type="ORF">JKP88DRAFT_223752</name>
</gene>
<dbReference type="AlphaFoldDB" id="A0A835YR76"/>
<accession>A0A835YR76</accession>
<evidence type="ECO:0000313" key="2">
    <source>
        <dbReference type="EMBL" id="KAG5179910.1"/>
    </source>
</evidence>
<dbReference type="EMBL" id="JAFCMP010000434">
    <property type="protein sequence ID" value="KAG5179910.1"/>
    <property type="molecule type" value="Genomic_DNA"/>
</dbReference>
<proteinExistence type="predicted"/>
<comment type="caution">
    <text evidence="2">The sequence shown here is derived from an EMBL/GenBank/DDBJ whole genome shotgun (WGS) entry which is preliminary data.</text>
</comment>
<evidence type="ECO:0000313" key="3">
    <source>
        <dbReference type="Proteomes" id="UP000664859"/>
    </source>
</evidence>